<dbReference type="AlphaFoldDB" id="A0A7J9M5R9"/>
<protein>
    <submittedName>
        <fullName evidence="2">Uncharacterized protein</fullName>
    </submittedName>
</protein>
<evidence type="ECO:0000313" key="3">
    <source>
        <dbReference type="Proteomes" id="UP000593576"/>
    </source>
</evidence>
<dbReference type="EMBL" id="JABFAF010000009">
    <property type="protein sequence ID" value="MBA0865759.1"/>
    <property type="molecule type" value="Genomic_DNA"/>
</dbReference>
<dbReference type="Proteomes" id="UP000593576">
    <property type="component" value="Unassembled WGS sequence"/>
</dbReference>
<feature type="non-terminal residue" evidence="2">
    <location>
        <position position="64"/>
    </location>
</feature>
<evidence type="ECO:0000313" key="2">
    <source>
        <dbReference type="EMBL" id="MBA0865759.1"/>
    </source>
</evidence>
<organism evidence="2 3">
    <name type="scientific">Gossypium schwendimanii</name>
    <name type="common">Cotton</name>
    <dbReference type="NCBI Taxonomy" id="34291"/>
    <lineage>
        <taxon>Eukaryota</taxon>
        <taxon>Viridiplantae</taxon>
        <taxon>Streptophyta</taxon>
        <taxon>Embryophyta</taxon>
        <taxon>Tracheophyta</taxon>
        <taxon>Spermatophyta</taxon>
        <taxon>Magnoliopsida</taxon>
        <taxon>eudicotyledons</taxon>
        <taxon>Gunneridae</taxon>
        <taxon>Pentapetalae</taxon>
        <taxon>rosids</taxon>
        <taxon>malvids</taxon>
        <taxon>Malvales</taxon>
        <taxon>Malvaceae</taxon>
        <taxon>Malvoideae</taxon>
        <taxon>Gossypium</taxon>
    </lineage>
</organism>
<name>A0A7J9M5R9_GOSSC</name>
<keyword evidence="1" id="KW-0812">Transmembrane</keyword>
<keyword evidence="1" id="KW-1133">Transmembrane helix</keyword>
<proteinExistence type="predicted"/>
<accession>A0A7J9M5R9</accession>
<gene>
    <name evidence="2" type="ORF">Goshw_015128</name>
</gene>
<sequence length="64" mass="7299">MIILIIGLRLNLSPMMISWPIYWLIHLLVAAAMWLASTVLICTNRARPTPMSIKTIPLLRNREG</sequence>
<comment type="caution">
    <text evidence="2">The sequence shown here is derived from an EMBL/GenBank/DDBJ whole genome shotgun (WGS) entry which is preliminary data.</text>
</comment>
<reference evidence="2 3" key="1">
    <citation type="journal article" date="2019" name="Genome Biol. Evol.">
        <title>Insights into the evolution of the New World diploid cottons (Gossypium, subgenus Houzingenia) based on genome sequencing.</title>
        <authorList>
            <person name="Grover C.E."/>
            <person name="Arick M.A. 2nd"/>
            <person name="Thrash A."/>
            <person name="Conover J.L."/>
            <person name="Sanders W.S."/>
            <person name="Peterson D.G."/>
            <person name="Frelichowski J.E."/>
            <person name="Scheffler J.A."/>
            <person name="Scheffler B.E."/>
            <person name="Wendel J.F."/>
        </authorList>
    </citation>
    <scope>NUCLEOTIDE SEQUENCE [LARGE SCALE GENOMIC DNA]</scope>
    <source>
        <strain evidence="2">1</strain>
        <tissue evidence="2">Leaf</tissue>
    </source>
</reference>
<dbReference type="OrthoDB" id="674948at2759"/>
<keyword evidence="3" id="KW-1185">Reference proteome</keyword>
<keyword evidence="1" id="KW-0472">Membrane</keyword>
<evidence type="ECO:0000256" key="1">
    <source>
        <dbReference type="SAM" id="Phobius"/>
    </source>
</evidence>
<feature type="transmembrane region" description="Helical" evidence="1">
    <location>
        <begin position="20"/>
        <end position="42"/>
    </location>
</feature>